<evidence type="ECO:0000313" key="1">
    <source>
        <dbReference type="EMBL" id="EFN51747.1"/>
    </source>
</evidence>
<dbReference type="EMBL" id="GL433860">
    <property type="protein sequence ID" value="EFN51747.1"/>
    <property type="molecule type" value="Genomic_DNA"/>
</dbReference>
<proteinExistence type="predicted"/>
<keyword evidence="2" id="KW-1185">Reference proteome</keyword>
<sequence>MKIEQAIGLQYAQYAGPVLAGLLCFTAQEGAAGWVTDRIEDATLHLRPKEEQQLAPEYYSAQLEQQIAAAAPAGPTVHEYEVAWLQHQLADGPDFVSVPARLSFTRHGDVLGVPAQLAQELGLAAGAIISYSIAGREFASTVAILALPGQAQLEAQVQAEAVGMMLSAKQQELAVAQLSKDYIRCVWVPLPTLQLLIAQGVAVSLH</sequence>
<dbReference type="OrthoDB" id="520178at2759"/>
<dbReference type="InParanoid" id="E1ZQN0"/>
<dbReference type="GeneID" id="17351224"/>
<evidence type="ECO:0000313" key="2">
    <source>
        <dbReference type="Proteomes" id="UP000008141"/>
    </source>
</evidence>
<dbReference type="KEGG" id="cvr:CHLNCDRAFT_139669"/>
<accession>E1ZQN0</accession>
<name>E1ZQN0_CHLVA</name>
<dbReference type="RefSeq" id="XP_005843849.1">
    <property type="nucleotide sequence ID" value="XM_005843787.1"/>
</dbReference>
<reference evidence="1 2" key="1">
    <citation type="journal article" date="2010" name="Plant Cell">
        <title>The Chlorella variabilis NC64A genome reveals adaptation to photosymbiosis, coevolution with viruses, and cryptic sex.</title>
        <authorList>
            <person name="Blanc G."/>
            <person name="Duncan G."/>
            <person name="Agarkova I."/>
            <person name="Borodovsky M."/>
            <person name="Gurnon J."/>
            <person name="Kuo A."/>
            <person name="Lindquist E."/>
            <person name="Lucas S."/>
            <person name="Pangilinan J."/>
            <person name="Polle J."/>
            <person name="Salamov A."/>
            <person name="Terry A."/>
            <person name="Yamada T."/>
            <person name="Dunigan D.D."/>
            <person name="Grigoriev I.V."/>
            <person name="Claverie J.M."/>
            <person name="Van Etten J.L."/>
        </authorList>
    </citation>
    <scope>NUCLEOTIDE SEQUENCE [LARGE SCALE GENOMIC DNA]</scope>
    <source>
        <strain evidence="1 2">NC64A</strain>
    </source>
</reference>
<gene>
    <name evidence="1" type="ORF">CHLNCDRAFT_139669</name>
</gene>
<organism evidence="2">
    <name type="scientific">Chlorella variabilis</name>
    <name type="common">Green alga</name>
    <dbReference type="NCBI Taxonomy" id="554065"/>
    <lineage>
        <taxon>Eukaryota</taxon>
        <taxon>Viridiplantae</taxon>
        <taxon>Chlorophyta</taxon>
        <taxon>core chlorophytes</taxon>
        <taxon>Trebouxiophyceae</taxon>
        <taxon>Chlorellales</taxon>
        <taxon>Chlorellaceae</taxon>
        <taxon>Chlorella clade</taxon>
        <taxon>Chlorella</taxon>
    </lineage>
</organism>
<dbReference type="AlphaFoldDB" id="E1ZQN0"/>
<protein>
    <submittedName>
        <fullName evidence="1">Uncharacterized protein</fullName>
    </submittedName>
</protein>
<dbReference type="Proteomes" id="UP000008141">
    <property type="component" value="Unassembled WGS sequence"/>
</dbReference>